<dbReference type="Pfam" id="PF20231">
    <property type="entry name" value="DUF6589"/>
    <property type="match status" value="1"/>
</dbReference>
<reference evidence="3" key="1">
    <citation type="submission" date="2023-03" db="EMBL/GenBank/DDBJ databases">
        <title>Massive genome expansion in bonnet fungi (Mycena s.s.) driven by repeated elements and novel gene families across ecological guilds.</title>
        <authorList>
            <consortium name="Lawrence Berkeley National Laboratory"/>
            <person name="Harder C.B."/>
            <person name="Miyauchi S."/>
            <person name="Viragh M."/>
            <person name="Kuo A."/>
            <person name="Thoen E."/>
            <person name="Andreopoulos B."/>
            <person name="Lu D."/>
            <person name="Skrede I."/>
            <person name="Drula E."/>
            <person name="Henrissat B."/>
            <person name="Morin E."/>
            <person name="Kohler A."/>
            <person name="Barry K."/>
            <person name="LaButti K."/>
            <person name="Morin E."/>
            <person name="Salamov A."/>
            <person name="Lipzen A."/>
            <person name="Mereny Z."/>
            <person name="Hegedus B."/>
            <person name="Baldrian P."/>
            <person name="Stursova M."/>
            <person name="Weitz H."/>
            <person name="Taylor A."/>
            <person name="Grigoriev I.V."/>
            <person name="Nagy L.G."/>
            <person name="Martin F."/>
            <person name="Kauserud H."/>
        </authorList>
    </citation>
    <scope>NUCLEOTIDE SEQUENCE</scope>
    <source>
        <strain evidence="3">CBHHK188m</strain>
    </source>
</reference>
<proteinExistence type="predicted"/>
<dbReference type="AlphaFoldDB" id="A0AAD7IEL1"/>
<protein>
    <recommendedName>
        <fullName evidence="2">DUF6589 domain-containing protein</fullName>
    </recommendedName>
</protein>
<feature type="domain" description="DUF6589" evidence="2">
    <location>
        <begin position="371"/>
        <end position="814"/>
    </location>
</feature>
<name>A0AAD7IEL1_9AGAR</name>
<dbReference type="InterPro" id="IPR046496">
    <property type="entry name" value="DUF6589"/>
</dbReference>
<evidence type="ECO:0000256" key="1">
    <source>
        <dbReference type="SAM" id="MobiDB-lite"/>
    </source>
</evidence>
<evidence type="ECO:0000313" key="3">
    <source>
        <dbReference type="EMBL" id="KAJ7740011.1"/>
    </source>
</evidence>
<comment type="caution">
    <text evidence="3">The sequence shown here is derived from an EMBL/GenBank/DDBJ whole genome shotgun (WGS) entry which is preliminary data.</text>
</comment>
<organism evidence="3 4">
    <name type="scientific">Mycena maculata</name>
    <dbReference type="NCBI Taxonomy" id="230809"/>
    <lineage>
        <taxon>Eukaryota</taxon>
        <taxon>Fungi</taxon>
        <taxon>Dikarya</taxon>
        <taxon>Basidiomycota</taxon>
        <taxon>Agaricomycotina</taxon>
        <taxon>Agaricomycetes</taxon>
        <taxon>Agaricomycetidae</taxon>
        <taxon>Agaricales</taxon>
        <taxon>Marasmiineae</taxon>
        <taxon>Mycenaceae</taxon>
        <taxon>Mycena</taxon>
    </lineage>
</organism>
<feature type="compositionally biased region" description="Acidic residues" evidence="1">
    <location>
        <begin position="956"/>
        <end position="970"/>
    </location>
</feature>
<accession>A0AAD7IEL1</accession>
<dbReference type="Proteomes" id="UP001215280">
    <property type="component" value="Unassembled WGS sequence"/>
</dbReference>
<keyword evidence="4" id="KW-1185">Reference proteome</keyword>
<evidence type="ECO:0000259" key="2">
    <source>
        <dbReference type="Pfam" id="PF20231"/>
    </source>
</evidence>
<gene>
    <name evidence="3" type="ORF">DFH07DRAFT_751927</name>
</gene>
<sequence>MPANPILSSSPMYSPNTELKYLRRMAQEKRFGTLHRLKALAVEEQAAEEVAAREQRAEEDQNKKAYFDEVLQGLEDNKYSLADFLEYVFNPSTRFKSGFDWRWRGFFFHQPVVKKIFGHWTSSRSNKTTRTFITDWAYQLVRKVVSKESRRITLSGILSKVKKTVNEDFFLNYSLRGLSKTLRGLSPTAFGIFDAYSSTNRQLKTQSKSFLKKRAVLSGSVAIALLNGASQNNSYAQAVYGTYLMVTGAQRQHFSVLHGIGFSMGYSSIIGQGSKAKQASPDTAPTPAKSRSPGTLWLLAQACRATARAVAGTGLFLVMYDNINMMVRVAEQILGRKNTQENGTCATEVPLHDAKLEDMLAADLDKGIAESPPLSIEDLQFTDTEATFFHENMIHTILRIIVRYGGEDFDCWKDELEKAQPISADKIAIHRSPIHPLPAMEIDENSTKGNIEVMEAINKELGLDVNDPNYIKYVKILAGDQLTIARQRSRSTVRLGHESGAQSWKHIVLMPGLFHAKIADCHGVLHTHFGKPSAGFRSPGSLGFHNTVLDRLPITLTSLPPFRTCRDLIMVSLYARILHCLLLVSQKNSLEEYAEDCDSWATLVGHAEQIYNEFADADRVQELRELRVPEERLRDAELAAKAKAQKKASGADKAAKKEHPPHIRKGDMVLENGILFIRDALLTREFADAIKAGDSGRIVLVLKLFAFTYRGNGRSKYAHEMLHVLHNIVNVWSNGLRHTILHNWLLCPTGKINAFVEVDLVQEHLNLWIKKIYKADGDGHSWDWLGLVSPCVDVLRRLATSINTDLGARQGNKHTIPDLDNDIQSLMASLSEHEVYIKKEGRVLDDDEMPVPDVLSTGAAALTHGTTSNPLQDFNSQFDQLRRRRDLIPISVLDQYLPVATSEVSEAEIPQRGASSVIADLLASAQSPPTLIDIDGSHMMVDDPLPALIPAPPPTDSDDEDENEPDEDLFADSPTLTRLDSADVDLDMDDDWMLDGDQDSGSDYGSGDEADFQLSGSESD</sequence>
<feature type="compositionally biased region" description="Acidic residues" evidence="1">
    <location>
        <begin position="982"/>
        <end position="1011"/>
    </location>
</feature>
<feature type="region of interest" description="Disordered" evidence="1">
    <location>
        <begin position="936"/>
        <end position="1020"/>
    </location>
</feature>
<dbReference type="EMBL" id="JARJLG010000129">
    <property type="protein sequence ID" value="KAJ7740011.1"/>
    <property type="molecule type" value="Genomic_DNA"/>
</dbReference>
<evidence type="ECO:0000313" key="4">
    <source>
        <dbReference type="Proteomes" id="UP001215280"/>
    </source>
</evidence>